<sequence length="80" mass="9420">MTSSDKVSKKLFEDMQVLLVTLLKVDKVAIFGDVNTCVKKHAAWEEMLGRHDFGHLRLPEPFLHIPSRIYFRSRHWQLLD</sequence>
<dbReference type="AlphaFoldDB" id="A0A183S776"/>
<dbReference type="WBParaSite" id="SSLN_0000007601-mRNA-1">
    <property type="protein sequence ID" value="SSLN_0000007601-mRNA-1"/>
    <property type="gene ID" value="SSLN_0000007601"/>
</dbReference>
<proteinExistence type="predicted"/>
<evidence type="ECO:0000313" key="2">
    <source>
        <dbReference type="Proteomes" id="UP000275846"/>
    </source>
</evidence>
<dbReference type="Proteomes" id="UP000275846">
    <property type="component" value="Unassembled WGS sequence"/>
</dbReference>
<protein>
    <submittedName>
        <fullName evidence="3">Endo/exonuclease/phosphatase domain-containing protein</fullName>
    </submittedName>
</protein>
<accession>A0A183S776</accession>
<organism evidence="3">
    <name type="scientific">Schistocephalus solidus</name>
    <name type="common">Tapeworm</name>
    <dbReference type="NCBI Taxonomy" id="70667"/>
    <lineage>
        <taxon>Eukaryota</taxon>
        <taxon>Metazoa</taxon>
        <taxon>Spiralia</taxon>
        <taxon>Lophotrochozoa</taxon>
        <taxon>Platyhelminthes</taxon>
        <taxon>Cestoda</taxon>
        <taxon>Eucestoda</taxon>
        <taxon>Diphyllobothriidea</taxon>
        <taxon>Diphyllobothriidae</taxon>
        <taxon>Schistocephalus</taxon>
    </lineage>
</organism>
<evidence type="ECO:0000313" key="1">
    <source>
        <dbReference type="EMBL" id="VDL81398.1"/>
    </source>
</evidence>
<reference evidence="3" key="1">
    <citation type="submission" date="2016-06" db="UniProtKB">
        <authorList>
            <consortium name="WormBaseParasite"/>
        </authorList>
    </citation>
    <scope>IDENTIFICATION</scope>
</reference>
<keyword evidence="2" id="KW-1185">Reference proteome</keyword>
<reference evidence="1 2" key="2">
    <citation type="submission" date="2018-11" db="EMBL/GenBank/DDBJ databases">
        <authorList>
            <consortium name="Pathogen Informatics"/>
        </authorList>
    </citation>
    <scope>NUCLEOTIDE SEQUENCE [LARGE SCALE GENOMIC DNA]</scope>
    <source>
        <strain evidence="1 2">NST_G2</strain>
    </source>
</reference>
<evidence type="ECO:0000313" key="3">
    <source>
        <dbReference type="WBParaSite" id="SSLN_0000007601-mRNA-1"/>
    </source>
</evidence>
<gene>
    <name evidence="1" type="ORF">SSLN_LOCUS74</name>
</gene>
<name>A0A183S776_SCHSO</name>
<dbReference type="EMBL" id="UYSU01000034">
    <property type="protein sequence ID" value="VDL81398.1"/>
    <property type="molecule type" value="Genomic_DNA"/>
</dbReference>